<reference evidence="2 3" key="1">
    <citation type="submission" date="2022-01" db="EMBL/GenBank/DDBJ databases">
        <title>Whole genome-based taxonomy of the Shewanellaceae.</title>
        <authorList>
            <person name="Martin-Rodriguez A.J."/>
        </authorList>
    </citation>
    <scope>NUCLEOTIDE SEQUENCE [LARGE SCALE GENOMIC DNA]</scope>
    <source>
        <strain evidence="2 3">DSM 17177</strain>
    </source>
</reference>
<feature type="compositionally biased region" description="Basic and acidic residues" evidence="1">
    <location>
        <begin position="101"/>
        <end position="127"/>
    </location>
</feature>
<name>A0ABT0L781_9GAMM</name>
<comment type="caution">
    <text evidence="2">The sequence shown here is derived from an EMBL/GenBank/DDBJ whole genome shotgun (WGS) entry which is preliminary data.</text>
</comment>
<evidence type="ECO:0000313" key="2">
    <source>
        <dbReference type="EMBL" id="MCL1123547.1"/>
    </source>
</evidence>
<feature type="compositionally biased region" description="Polar residues" evidence="1">
    <location>
        <begin position="128"/>
        <end position="138"/>
    </location>
</feature>
<accession>A0ABT0L781</accession>
<feature type="region of interest" description="Disordered" evidence="1">
    <location>
        <begin position="84"/>
        <end position="138"/>
    </location>
</feature>
<sequence>MSSMSFTPDLGLNPSVSVADFYTELQMQVNETVIKGILESFGKDSVYLEQLKKAESTENTQKSQQYSSAVRGLQSETYNFFTATDVTAESPFKPNSTQSQGRKESMPRDELRARLQESQDVSLDQRNEVSSVQRNNEL</sequence>
<evidence type="ECO:0000313" key="3">
    <source>
        <dbReference type="Proteomes" id="UP001203423"/>
    </source>
</evidence>
<feature type="compositionally biased region" description="Polar residues" evidence="1">
    <location>
        <begin position="84"/>
        <end position="100"/>
    </location>
</feature>
<keyword evidence="3" id="KW-1185">Reference proteome</keyword>
<evidence type="ECO:0000256" key="1">
    <source>
        <dbReference type="SAM" id="MobiDB-lite"/>
    </source>
</evidence>
<protein>
    <submittedName>
        <fullName evidence="2">Uncharacterized protein</fullName>
    </submittedName>
</protein>
<dbReference type="EMBL" id="JAKIKS010000008">
    <property type="protein sequence ID" value="MCL1123547.1"/>
    <property type="molecule type" value="Genomic_DNA"/>
</dbReference>
<dbReference type="RefSeq" id="WP_248938835.1">
    <property type="nucleotide sequence ID" value="NZ_JAKIKS010000008.1"/>
</dbReference>
<gene>
    <name evidence="2" type="ORF">L2764_03380</name>
</gene>
<organism evidence="2 3">
    <name type="scientific">Shewanella surugensis</name>
    <dbReference type="NCBI Taxonomy" id="212020"/>
    <lineage>
        <taxon>Bacteria</taxon>
        <taxon>Pseudomonadati</taxon>
        <taxon>Pseudomonadota</taxon>
        <taxon>Gammaproteobacteria</taxon>
        <taxon>Alteromonadales</taxon>
        <taxon>Shewanellaceae</taxon>
        <taxon>Shewanella</taxon>
    </lineage>
</organism>
<proteinExistence type="predicted"/>
<dbReference type="Proteomes" id="UP001203423">
    <property type="component" value="Unassembled WGS sequence"/>
</dbReference>